<dbReference type="CDD" id="cd14686">
    <property type="entry name" value="bZIP"/>
    <property type="match status" value="1"/>
</dbReference>
<evidence type="ECO:0000313" key="2">
    <source>
        <dbReference type="EMBL" id="KAL3618380.1"/>
    </source>
</evidence>
<keyword evidence="3" id="KW-1185">Reference proteome</keyword>
<name>A0ABD3BLT9_9LAMI</name>
<evidence type="ECO:0008006" key="4">
    <source>
        <dbReference type="Google" id="ProtNLM"/>
    </source>
</evidence>
<evidence type="ECO:0000256" key="1">
    <source>
        <dbReference type="SAM" id="MobiDB-lite"/>
    </source>
</evidence>
<comment type="caution">
    <text evidence="2">The sequence shown here is derived from an EMBL/GenBank/DDBJ whole genome shotgun (WGS) entry which is preliminary data.</text>
</comment>
<feature type="compositionally biased region" description="Low complexity" evidence="1">
    <location>
        <begin position="52"/>
        <end position="63"/>
    </location>
</feature>
<sequence>MRIMSGGGGEEEWVKAAMTDDTMVVELLVRLHGAALRPPAPPLEWSVRQRRSSNSNPKKQSSPTTPLYWSGATSLSGDEGSSRPATHKMLTAARSKVNGDSEKTVLKRTRKKKTLAELKNQECTLLKERRALKKELVALRASFEKQRATNENLKKIKIELQPGLDKETTFSTEESISDQLAIPDPIVSDNNILLQPSTSNGCPETNDSTFVVPDLNMPFEEDHPCHDIVCVVS</sequence>
<organism evidence="2 3">
    <name type="scientific">Castilleja foliolosa</name>
    <dbReference type="NCBI Taxonomy" id="1961234"/>
    <lineage>
        <taxon>Eukaryota</taxon>
        <taxon>Viridiplantae</taxon>
        <taxon>Streptophyta</taxon>
        <taxon>Embryophyta</taxon>
        <taxon>Tracheophyta</taxon>
        <taxon>Spermatophyta</taxon>
        <taxon>Magnoliopsida</taxon>
        <taxon>eudicotyledons</taxon>
        <taxon>Gunneridae</taxon>
        <taxon>Pentapetalae</taxon>
        <taxon>asterids</taxon>
        <taxon>lamiids</taxon>
        <taxon>Lamiales</taxon>
        <taxon>Orobanchaceae</taxon>
        <taxon>Pedicularideae</taxon>
        <taxon>Castillejinae</taxon>
        <taxon>Castilleja</taxon>
    </lineage>
</organism>
<dbReference type="EMBL" id="JAVIJP010000081">
    <property type="protein sequence ID" value="KAL3618380.1"/>
    <property type="molecule type" value="Genomic_DNA"/>
</dbReference>
<feature type="region of interest" description="Disordered" evidence="1">
    <location>
        <begin position="38"/>
        <end position="84"/>
    </location>
</feature>
<gene>
    <name evidence="2" type="ORF">CASFOL_038701</name>
</gene>
<reference evidence="3" key="1">
    <citation type="journal article" date="2024" name="IScience">
        <title>Strigolactones Initiate the Formation of Haustorium-like Structures in Castilleja.</title>
        <authorList>
            <person name="Buerger M."/>
            <person name="Peterson D."/>
            <person name="Chory J."/>
        </authorList>
    </citation>
    <scope>NUCLEOTIDE SEQUENCE [LARGE SCALE GENOMIC DNA]</scope>
</reference>
<protein>
    <recommendedName>
        <fullName evidence="4">BZIP domain-containing protein</fullName>
    </recommendedName>
</protein>
<proteinExistence type="predicted"/>
<evidence type="ECO:0000313" key="3">
    <source>
        <dbReference type="Proteomes" id="UP001632038"/>
    </source>
</evidence>
<feature type="compositionally biased region" description="Polar residues" evidence="1">
    <location>
        <begin position="64"/>
        <end position="76"/>
    </location>
</feature>
<dbReference type="PANTHER" id="PTHR35099">
    <property type="entry name" value="OS02G0182700 PROTEIN"/>
    <property type="match status" value="1"/>
</dbReference>
<dbReference type="PANTHER" id="PTHR35099:SF2">
    <property type="entry name" value="OS02G0182700 PROTEIN"/>
    <property type="match status" value="1"/>
</dbReference>
<dbReference type="Proteomes" id="UP001632038">
    <property type="component" value="Unassembled WGS sequence"/>
</dbReference>
<dbReference type="AlphaFoldDB" id="A0ABD3BLT9"/>
<accession>A0ABD3BLT9</accession>